<reference evidence="1 2" key="1">
    <citation type="submission" date="2014-04" db="EMBL/GenBank/DDBJ databases">
        <authorList>
            <consortium name="DOE Joint Genome Institute"/>
            <person name="Kuo A."/>
            <person name="Ruytinx J."/>
            <person name="Rineau F."/>
            <person name="Colpaert J."/>
            <person name="Kohler A."/>
            <person name="Nagy L.G."/>
            <person name="Floudas D."/>
            <person name="Copeland A."/>
            <person name="Barry K.W."/>
            <person name="Cichocki N."/>
            <person name="Veneault-Fourrey C."/>
            <person name="LaButti K."/>
            <person name="Lindquist E.A."/>
            <person name="Lipzen A."/>
            <person name="Lundell T."/>
            <person name="Morin E."/>
            <person name="Murat C."/>
            <person name="Sun H."/>
            <person name="Tunlid A."/>
            <person name="Henrissat B."/>
            <person name="Grigoriev I.V."/>
            <person name="Hibbett D.S."/>
            <person name="Martin F."/>
            <person name="Nordberg H.P."/>
            <person name="Cantor M.N."/>
            <person name="Hua S.X."/>
        </authorList>
    </citation>
    <scope>NUCLEOTIDE SEQUENCE [LARGE SCALE GENOMIC DNA]</scope>
    <source>
        <strain evidence="1 2">UH-Slu-Lm8-n1</strain>
    </source>
</reference>
<reference evidence="2" key="2">
    <citation type="submission" date="2015-01" db="EMBL/GenBank/DDBJ databases">
        <title>Evolutionary Origins and Diversification of the Mycorrhizal Mutualists.</title>
        <authorList>
            <consortium name="DOE Joint Genome Institute"/>
            <consortium name="Mycorrhizal Genomics Consortium"/>
            <person name="Kohler A."/>
            <person name="Kuo A."/>
            <person name="Nagy L.G."/>
            <person name="Floudas D."/>
            <person name="Copeland A."/>
            <person name="Barry K.W."/>
            <person name="Cichocki N."/>
            <person name="Veneault-Fourrey C."/>
            <person name="LaButti K."/>
            <person name="Lindquist E.A."/>
            <person name="Lipzen A."/>
            <person name="Lundell T."/>
            <person name="Morin E."/>
            <person name="Murat C."/>
            <person name="Riley R."/>
            <person name="Ohm R."/>
            <person name="Sun H."/>
            <person name="Tunlid A."/>
            <person name="Henrissat B."/>
            <person name="Grigoriev I.V."/>
            <person name="Hibbett D.S."/>
            <person name="Martin F."/>
        </authorList>
    </citation>
    <scope>NUCLEOTIDE SEQUENCE [LARGE SCALE GENOMIC DNA]</scope>
    <source>
        <strain evidence="2">UH-Slu-Lm8-n1</strain>
    </source>
</reference>
<protein>
    <submittedName>
        <fullName evidence="1">Uncharacterized protein</fullName>
    </submittedName>
</protein>
<gene>
    <name evidence="1" type="ORF">CY34DRAFT_808621</name>
</gene>
<dbReference type="HOGENOM" id="CLU_2293550_0_0_1"/>
<dbReference type="InParanoid" id="A0A0D0AM12"/>
<name>A0A0D0AM12_9AGAM</name>
<dbReference type="EMBL" id="KN835357">
    <property type="protein sequence ID" value="KIK39144.1"/>
    <property type="molecule type" value="Genomic_DNA"/>
</dbReference>
<evidence type="ECO:0000313" key="2">
    <source>
        <dbReference type="Proteomes" id="UP000054485"/>
    </source>
</evidence>
<evidence type="ECO:0000313" key="1">
    <source>
        <dbReference type="EMBL" id="KIK39144.1"/>
    </source>
</evidence>
<organism evidence="1 2">
    <name type="scientific">Suillus luteus UH-Slu-Lm8-n1</name>
    <dbReference type="NCBI Taxonomy" id="930992"/>
    <lineage>
        <taxon>Eukaryota</taxon>
        <taxon>Fungi</taxon>
        <taxon>Dikarya</taxon>
        <taxon>Basidiomycota</taxon>
        <taxon>Agaricomycotina</taxon>
        <taxon>Agaricomycetes</taxon>
        <taxon>Agaricomycetidae</taxon>
        <taxon>Boletales</taxon>
        <taxon>Suillineae</taxon>
        <taxon>Suillaceae</taxon>
        <taxon>Suillus</taxon>
    </lineage>
</organism>
<accession>A0A0D0AM12</accession>
<sequence length="101" mass="11629">MTKEVLTAAQVQIQSNSVCQRQNHIGQSDFATKRQLITLCHIHVSRAQQVEKSERASDCDIKHYEMHISVHVKAWFGDDVGKRQIVPSRAEAKKKHYFSVR</sequence>
<keyword evidence="2" id="KW-1185">Reference proteome</keyword>
<dbReference type="Proteomes" id="UP000054485">
    <property type="component" value="Unassembled WGS sequence"/>
</dbReference>
<proteinExistence type="predicted"/>
<dbReference type="AlphaFoldDB" id="A0A0D0AM12"/>